<feature type="transmembrane region" description="Helical" evidence="1">
    <location>
        <begin position="181"/>
        <end position="200"/>
    </location>
</feature>
<feature type="transmembrane region" description="Helical" evidence="1">
    <location>
        <begin position="101"/>
        <end position="119"/>
    </location>
</feature>
<feature type="transmembrane region" description="Helical" evidence="1">
    <location>
        <begin position="155"/>
        <end position="175"/>
    </location>
</feature>
<reference evidence="2 3" key="1">
    <citation type="submission" date="2017-06" db="EMBL/GenBank/DDBJ databases">
        <authorList>
            <person name="Kim H.J."/>
            <person name="Triplett B.A."/>
        </authorList>
    </citation>
    <scope>NUCLEOTIDE SEQUENCE [LARGE SCALE GENOMIC DNA]</scope>
    <source>
        <strain evidence="2 3">DSM 29339</strain>
    </source>
</reference>
<evidence type="ECO:0000256" key="1">
    <source>
        <dbReference type="SAM" id="Phobius"/>
    </source>
</evidence>
<dbReference type="Proteomes" id="UP000198426">
    <property type="component" value="Unassembled WGS sequence"/>
</dbReference>
<sequence length="211" mass="22700">MLEPDVTLTDLVLAAQCMAFSLLLLRRADAASMVRRLYALLFAALALASLFGGLWHGVFSDAETGLGQWIWFCVMVALAVAAAVLWFISAALFCSETWARLVRMIAPAHLVLQISVSAFVTDSFAVATVGLLPPVISMIAGNASRFRRTGSRRALYGAAGFCLAALAGLIVAFEVSLHPSWATTLATYHMVQFVAFWMIFRSVPGGAAQPR</sequence>
<protein>
    <submittedName>
        <fullName evidence="2">Uncharacterized protein</fullName>
    </submittedName>
</protein>
<dbReference type="Pfam" id="PF22285">
    <property type="entry name" value="DUF6962"/>
    <property type="match status" value="1"/>
</dbReference>
<keyword evidence="1" id="KW-1133">Transmembrane helix</keyword>
<evidence type="ECO:0000313" key="3">
    <source>
        <dbReference type="Proteomes" id="UP000198426"/>
    </source>
</evidence>
<feature type="transmembrane region" description="Helical" evidence="1">
    <location>
        <begin position="69"/>
        <end position="94"/>
    </location>
</feature>
<feature type="transmembrane region" description="Helical" evidence="1">
    <location>
        <begin position="125"/>
        <end position="143"/>
    </location>
</feature>
<keyword evidence="1" id="KW-0812">Transmembrane</keyword>
<dbReference type="AlphaFoldDB" id="A0A239FYD0"/>
<evidence type="ECO:0000313" key="2">
    <source>
        <dbReference type="EMBL" id="SNS61193.1"/>
    </source>
</evidence>
<feature type="transmembrane region" description="Helical" evidence="1">
    <location>
        <begin position="6"/>
        <end position="25"/>
    </location>
</feature>
<name>A0A239FYD0_9RHOB</name>
<keyword evidence="3" id="KW-1185">Reference proteome</keyword>
<feature type="transmembrane region" description="Helical" evidence="1">
    <location>
        <begin position="37"/>
        <end position="57"/>
    </location>
</feature>
<organism evidence="2 3">
    <name type="scientific">Tropicimonas sediminicola</name>
    <dbReference type="NCBI Taxonomy" id="1031541"/>
    <lineage>
        <taxon>Bacteria</taxon>
        <taxon>Pseudomonadati</taxon>
        <taxon>Pseudomonadota</taxon>
        <taxon>Alphaproteobacteria</taxon>
        <taxon>Rhodobacterales</taxon>
        <taxon>Roseobacteraceae</taxon>
        <taxon>Tropicimonas</taxon>
    </lineage>
</organism>
<accession>A0A239FYD0</accession>
<gene>
    <name evidence="2" type="ORF">SAMN05421757_102865</name>
</gene>
<keyword evidence="1" id="KW-0472">Membrane</keyword>
<proteinExistence type="predicted"/>
<dbReference type="InterPro" id="IPR054235">
    <property type="entry name" value="DUF6962"/>
</dbReference>
<dbReference type="EMBL" id="FZOY01000002">
    <property type="protein sequence ID" value="SNS61193.1"/>
    <property type="molecule type" value="Genomic_DNA"/>
</dbReference>